<dbReference type="Proteomes" id="UP000800036">
    <property type="component" value="Unassembled WGS sequence"/>
</dbReference>
<evidence type="ECO:0000259" key="6">
    <source>
        <dbReference type="Pfam" id="PF07731"/>
    </source>
</evidence>
<organism evidence="8 9">
    <name type="scientific">Bimuria novae-zelandiae CBS 107.79</name>
    <dbReference type="NCBI Taxonomy" id="1447943"/>
    <lineage>
        <taxon>Eukaryota</taxon>
        <taxon>Fungi</taxon>
        <taxon>Dikarya</taxon>
        <taxon>Ascomycota</taxon>
        <taxon>Pezizomycotina</taxon>
        <taxon>Dothideomycetes</taxon>
        <taxon>Pleosporomycetidae</taxon>
        <taxon>Pleosporales</taxon>
        <taxon>Massarineae</taxon>
        <taxon>Didymosphaeriaceae</taxon>
        <taxon>Bimuria</taxon>
    </lineage>
</organism>
<dbReference type="GO" id="GO:0005507">
    <property type="term" value="F:copper ion binding"/>
    <property type="evidence" value="ECO:0007669"/>
    <property type="project" value="InterPro"/>
</dbReference>
<dbReference type="PANTHER" id="PTHR11709">
    <property type="entry name" value="MULTI-COPPER OXIDASE"/>
    <property type="match status" value="1"/>
</dbReference>
<dbReference type="EMBL" id="ML976730">
    <property type="protein sequence ID" value="KAF1967560.1"/>
    <property type="molecule type" value="Genomic_DNA"/>
</dbReference>
<evidence type="ECO:0000256" key="4">
    <source>
        <dbReference type="ARBA" id="ARBA00023008"/>
    </source>
</evidence>
<dbReference type="PANTHER" id="PTHR11709:SF394">
    <property type="entry name" value="FI03373P-RELATED"/>
    <property type="match status" value="1"/>
</dbReference>
<evidence type="ECO:0000313" key="9">
    <source>
        <dbReference type="Proteomes" id="UP000800036"/>
    </source>
</evidence>
<dbReference type="AlphaFoldDB" id="A0A6A5UT62"/>
<dbReference type="InterPro" id="IPR001117">
    <property type="entry name" value="Cu-oxidase_2nd"/>
</dbReference>
<dbReference type="GO" id="GO:0016491">
    <property type="term" value="F:oxidoreductase activity"/>
    <property type="evidence" value="ECO:0007669"/>
    <property type="project" value="UniProtKB-KW"/>
</dbReference>
<keyword evidence="3" id="KW-0560">Oxidoreductase</keyword>
<feature type="domain" description="Plastocyanin-like" evidence="7">
    <location>
        <begin position="20"/>
        <end position="136"/>
    </location>
</feature>
<accession>A0A6A5UT62</accession>
<evidence type="ECO:0000313" key="8">
    <source>
        <dbReference type="EMBL" id="KAF1967560.1"/>
    </source>
</evidence>
<dbReference type="NCBIfam" id="TIGR03390">
    <property type="entry name" value="ascorbOXfungal"/>
    <property type="match status" value="1"/>
</dbReference>
<name>A0A6A5UT62_9PLEO</name>
<evidence type="ECO:0000256" key="2">
    <source>
        <dbReference type="ARBA" id="ARBA00022723"/>
    </source>
</evidence>
<keyword evidence="4" id="KW-0186">Copper</keyword>
<protein>
    <submittedName>
        <fullName evidence="8">Ascorbate oxidase</fullName>
    </submittedName>
</protein>
<dbReference type="SUPFAM" id="SSF49503">
    <property type="entry name" value="Cupredoxins"/>
    <property type="match status" value="3"/>
</dbReference>
<evidence type="ECO:0000259" key="7">
    <source>
        <dbReference type="Pfam" id="PF07732"/>
    </source>
</evidence>
<dbReference type="InterPro" id="IPR033138">
    <property type="entry name" value="Cu_oxidase_CS"/>
</dbReference>
<dbReference type="InterPro" id="IPR017762">
    <property type="entry name" value="Multicopper_oxidase_fun"/>
</dbReference>
<evidence type="ECO:0000256" key="3">
    <source>
        <dbReference type="ARBA" id="ARBA00023002"/>
    </source>
</evidence>
<keyword evidence="9" id="KW-1185">Reference proteome</keyword>
<dbReference type="Gene3D" id="2.60.40.420">
    <property type="entry name" value="Cupredoxins - blue copper proteins"/>
    <property type="match status" value="3"/>
</dbReference>
<feature type="domain" description="Plastocyanin-like" evidence="5">
    <location>
        <begin position="146"/>
        <end position="310"/>
    </location>
</feature>
<dbReference type="CDD" id="cd13873">
    <property type="entry name" value="CuRO_2_AAO_like_2"/>
    <property type="match status" value="1"/>
</dbReference>
<evidence type="ECO:0000256" key="1">
    <source>
        <dbReference type="ARBA" id="ARBA00010609"/>
    </source>
</evidence>
<sequence>MSSKPTLHDANFQPDFILRVTEEDVPFACEGLRKSVVINGTSLGPELRLRPNSTTWVRVYNDMDHLNTTIHWHGLAQRVAPFSDGTPLASQWPIPPRYFFDYQLFVEPDDAGTYFYHAHIGMQAITAAGALIVEDNDEPPYQYDDERTIIFSDFFNKTDDEMEQGLLAVPFKWTGETNAVLLNGKGISKLRQGLNGTLDFNSTEICQLPVIDVDPGKTYRFRFIGSTALSHVLAGFEGHPDLEIINIEGHYTKPYTVQHMQLGSGERFDILFRTKSWAELLAEGRDSYFIQFETRDRPESITGFGIIRYNPMAIPPTPPSSGVITLPKDIYDWAEYSLEPLYPDYQPCPSASEVTRRIVLNTTQMNDISRRIIWSFNNLTWSEATFQSPLLVDVYKRGEAALPSYSIATSEFQLNATYPQGYDPNVKAFPVRNGEVIEIIFQNTGSLVNFNGGVDVHPFHIHGKHYCDIGSCERGIYMSYLVHSSGPGAYDWEENEKKIASLNWTPIQRDTAMLYRYETRTTAGAPAGWRAVRIKMDQPGVWMVHCHVLQHMVMGMQMVWTVGSAEDILKIPTELAAGYLEYGGSSYGNETYSPVVWDEFDGEKDKDGH</sequence>
<dbReference type="Pfam" id="PF07731">
    <property type="entry name" value="Cu-oxidase_2"/>
    <property type="match status" value="1"/>
</dbReference>
<dbReference type="InterPro" id="IPR011706">
    <property type="entry name" value="Cu-oxidase_C"/>
</dbReference>
<evidence type="ECO:0000259" key="5">
    <source>
        <dbReference type="Pfam" id="PF00394"/>
    </source>
</evidence>
<dbReference type="InterPro" id="IPR011707">
    <property type="entry name" value="Cu-oxidase-like_N"/>
</dbReference>
<dbReference type="PROSITE" id="PS00080">
    <property type="entry name" value="MULTICOPPER_OXIDASE2"/>
    <property type="match status" value="1"/>
</dbReference>
<dbReference type="Pfam" id="PF07732">
    <property type="entry name" value="Cu-oxidase_3"/>
    <property type="match status" value="1"/>
</dbReference>
<comment type="similarity">
    <text evidence="1">Belongs to the multicopper oxidase family.</text>
</comment>
<dbReference type="OrthoDB" id="2121828at2759"/>
<dbReference type="InterPro" id="IPR008972">
    <property type="entry name" value="Cupredoxin"/>
</dbReference>
<feature type="domain" description="Plastocyanin-like" evidence="6">
    <location>
        <begin position="418"/>
        <end position="563"/>
    </location>
</feature>
<proteinExistence type="inferred from homology"/>
<gene>
    <name evidence="8" type="ORF">BU23DRAFT_592535</name>
</gene>
<dbReference type="InterPro" id="IPR045087">
    <property type="entry name" value="Cu-oxidase_fam"/>
</dbReference>
<dbReference type="InterPro" id="IPR002355">
    <property type="entry name" value="Cu_oxidase_Cu_BS"/>
</dbReference>
<reference evidence="8" key="1">
    <citation type="journal article" date="2020" name="Stud. Mycol.">
        <title>101 Dothideomycetes genomes: a test case for predicting lifestyles and emergence of pathogens.</title>
        <authorList>
            <person name="Haridas S."/>
            <person name="Albert R."/>
            <person name="Binder M."/>
            <person name="Bloem J."/>
            <person name="Labutti K."/>
            <person name="Salamov A."/>
            <person name="Andreopoulos B."/>
            <person name="Baker S."/>
            <person name="Barry K."/>
            <person name="Bills G."/>
            <person name="Bluhm B."/>
            <person name="Cannon C."/>
            <person name="Castanera R."/>
            <person name="Culley D."/>
            <person name="Daum C."/>
            <person name="Ezra D."/>
            <person name="Gonzalez J."/>
            <person name="Henrissat B."/>
            <person name="Kuo A."/>
            <person name="Liang C."/>
            <person name="Lipzen A."/>
            <person name="Lutzoni F."/>
            <person name="Magnuson J."/>
            <person name="Mondo S."/>
            <person name="Nolan M."/>
            <person name="Ohm R."/>
            <person name="Pangilinan J."/>
            <person name="Park H.-J."/>
            <person name="Ramirez L."/>
            <person name="Alfaro M."/>
            <person name="Sun H."/>
            <person name="Tritt A."/>
            <person name="Yoshinaga Y."/>
            <person name="Zwiers L.-H."/>
            <person name="Turgeon B."/>
            <person name="Goodwin S."/>
            <person name="Spatafora J."/>
            <person name="Crous P."/>
            <person name="Grigoriev I."/>
        </authorList>
    </citation>
    <scope>NUCLEOTIDE SEQUENCE</scope>
    <source>
        <strain evidence="8">CBS 107.79</strain>
    </source>
</reference>
<keyword evidence="2" id="KW-0479">Metal-binding</keyword>
<dbReference type="Pfam" id="PF00394">
    <property type="entry name" value="Cu-oxidase"/>
    <property type="match status" value="1"/>
</dbReference>
<dbReference type="PROSITE" id="PS00079">
    <property type="entry name" value="MULTICOPPER_OXIDASE1"/>
    <property type="match status" value="1"/>
</dbReference>